<dbReference type="InterPro" id="IPR041457">
    <property type="entry name" value="CxC2_KDZ-assoc"/>
</dbReference>
<proteinExistence type="predicted"/>
<dbReference type="AlphaFoldDB" id="A0A166TSJ6"/>
<evidence type="ECO:0000313" key="3">
    <source>
        <dbReference type="EMBL" id="KZP30928.1"/>
    </source>
</evidence>
<dbReference type="PANTHER" id="PTHR33096">
    <property type="entry name" value="CXC2 DOMAIN-CONTAINING PROTEIN"/>
    <property type="match status" value="1"/>
</dbReference>
<gene>
    <name evidence="3" type="ORF">FIBSPDRAFT_725251</name>
</gene>
<feature type="domain" description="CxC2-like cysteine cluster KDZ transposase-associated" evidence="2">
    <location>
        <begin position="84"/>
        <end position="187"/>
    </location>
</feature>
<dbReference type="STRING" id="436010.A0A166TSJ6"/>
<feature type="compositionally biased region" description="Polar residues" evidence="1">
    <location>
        <begin position="571"/>
        <end position="585"/>
    </location>
</feature>
<feature type="non-terminal residue" evidence="3">
    <location>
        <position position="1"/>
    </location>
</feature>
<name>A0A166TSJ6_9AGAM</name>
<dbReference type="EMBL" id="KV417491">
    <property type="protein sequence ID" value="KZP30928.1"/>
    <property type="molecule type" value="Genomic_DNA"/>
</dbReference>
<evidence type="ECO:0000259" key="2">
    <source>
        <dbReference type="Pfam" id="PF18803"/>
    </source>
</evidence>
<protein>
    <recommendedName>
        <fullName evidence="2">CxC2-like cysteine cluster KDZ transposase-associated domain-containing protein</fullName>
    </recommendedName>
</protein>
<evidence type="ECO:0000313" key="4">
    <source>
        <dbReference type="Proteomes" id="UP000076532"/>
    </source>
</evidence>
<dbReference type="Pfam" id="PF18758">
    <property type="entry name" value="KDZ"/>
    <property type="match status" value="1"/>
</dbReference>
<dbReference type="OrthoDB" id="2804062at2759"/>
<dbReference type="PANTHER" id="PTHR33096:SF1">
    <property type="entry name" value="CXC1-LIKE CYSTEINE CLUSTER ASSOCIATED WITH KDZ TRANSPOSASES DOMAIN-CONTAINING PROTEIN"/>
    <property type="match status" value="1"/>
</dbReference>
<sequence length="931" mass="107000">EWLPHRQTYLDEFIRLEGLGDEEELICCSRCPEGHTALAEYKCQDCFGGEMLCKQCMVNAHELSPFHTILQWTGSFFSKTSLYGIGLRVYLGHSGRPCPVAHDIVQAFTVIDTSGVHTIKLVYCGCAGHAPFNIQLLRARLFPATIRSPHSAFTFDILNTFHLLNTQGKLSLYHFYNAIHCRSDNAGFRGLKDRYDEMRPIVRLWRHLKMLKRAGRGHDPRGVEATRMGECAVECPACPHPGRNLPNGWEKAPECARWLYALIVTIDANFRLKLKDRGLKDDPPLGDGWAHMVKTGPYKAYIEKYGNQIEPPICDSELRAADHTTSRTSTAFKASGVGGAICGRHGLVMKNGLGDLQKGERQANMDFIVFSALFGLLVRMLILSYDICCQWSKNLSKRVKQLPSSMQPDPEILLQAKRVLPKMHLHNHGQPCQLNYNLNYIRYSGQSNCEDPERFWAWENPASMSTREMTDGARYETISDHAAAWNWRKTVTFDTRLLKAIKIAIHMKSKSHTAFTNFDLTFPRDVVDAWGQLVAAWDKDQSQKNPYEEPSQMVSLASVMFDLAEEEAEQSRQGNTQVHETSPSRFLQRGLDLEDQQYVTLMQEKKTTLLRKTELLEKRNALRHRIDTWIVLQDLYMPEARHARTSAAPSTMAYVEDETLYLPSQMPPSLRTSSTMVALLEKERRLRIGQADDALHEVRRQLRISSTVLEFKRGQHLASQKITTRTRELILNFRAKTTAAADRYTAAFNALNELDPGGDWSLSFKPLNTATDLQMPRREEDDDEAENRRELSWIWLVPRSADAERRTATADEVGDSMRVQWSKSMARRDRWTEEVSWDCEEMRRIIHFFDSKSDWWLRRTNRRTNAPAAIQRGAAAYAARQAQMYISMAHSFAVSWYPYLRFKDIDVDWLPHYIPSIYTPYKPRRTDPEFQ</sequence>
<organism evidence="3 4">
    <name type="scientific">Athelia psychrophila</name>
    <dbReference type="NCBI Taxonomy" id="1759441"/>
    <lineage>
        <taxon>Eukaryota</taxon>
        <taxon>Fungi</taxon>
        <taxon>Dikarya</taxon>
        <taxon>Basidiomycota</taxon>
        <taxon>Agaricomycotina</taxon>
        <taxon>Agaricomycetes</taxon>
        <taxon>Agaricomycetidae</taxon>
        <taxon>Atheliales</taxon>
        <taxon>Atheliaceae</taxon>
        <taxon>Athelia</taxon>
    </lineage>
</organism>
<evidence type="ECO:0000256" key="1">
    <source>
        <dbReference type="SAM" id="MobiDB-lite"/>
    </source>
</evidence>
<accession>A0A166TSJ6</accession>
<keyword evidence="4" id="KW-1185">Reference proteome</keyword>
<reference evidence="3 4" key="1">
    <citation type="journal article" date="2016" name="Mol. Biol. Evol.">
        <title>Comparative Genomics of Early-Diverging Mushroom-Forming Fungi Provides Insights into the Origins of Lignocellulose Decay Capabilities.</title>
        <authorList>
            <person name="Nagy L.G."/>
            <person name="Riley R."/>
            <person name="Tritt A."/>
            <person name="Adam C."/>
            <person name="Daum C."/>
            <person name="Floudas D."/>
            <person name="Sun H."/>
            <person name="Yadav J.S."/>
            <person name="Pangilinan J."/>
            <person name="Larsson K.H."/>
            <person name="Matsuura K."/>
            <person name="Barry K."/>
            <person name="Labutti K."/>
            <person name="Kuo R."/>
            <person name="Ohm R.A."/>
            <person name="Bhattacharya S.S."/>
            <person name="Shirouzu T."/>
            <person name="Yoshinaga Y."/>
            <person name="Martin F.M."/>
            <person name="Grigoriev I.V."/>
            <person name="Hibbett D.S."/>
        </authorList>
    </citation>
    <scope>NUCLEOTIDE SEQUENCE [LARGE SCALE GENOMIC DNA]</scope>
    <source>
        <strain evidence="3 4">CBS 109695</strain>
    </source>
</reference>
<dbReference type="Proteomes" id="UP000076532">
    <property type="component" value="Unassembled WGS sequence"/>
</dbReference>
<dbReference type="Pfam" id="PF18803">
    <property type="entry name" value="CxC2"/>
    <property type="match status" value="1"/>
</dbReference>
<dbReference type="InterPro" id="IPR040521">
    <property type="entry name" value="KDZ"/>
</dbReference>
<feature type="region of interest" description="Disordered" evidence="1">
    <location>
        <begin position="566"/>
        <end position="585"/>
    </location>
</feature>